<proteinExistence type="inferred from homology"/>
<dbReference type="Pfam" id="PF04812">
    <property type="entry name" value="HNF-1B_C"/>
    <property type="match status" value="1"/>
</dbReference>
<dbReference type="FunFam" id="1.10.260.40:FF:000009">
    <property type="entry name" value="Hepatocyte nuclear factor 1-beta"/>
    <property type="match status" value="1"/>
</dbReference>
<keyword evidence="7" id="KW-0804">Transcription</keyword>
<keyword evidence="8 9" id="KW-0539">Nucleus</keyword>
<feature type="non-terminal residue" evidence="14">
    <location>
        <position position="634"/>
    </location>
</feature>
<feature type="non-terminal residue" evidence="14">
    <location>
        <position position="1"/>
    </location>
</feature>
<keyword evidence="15" id="KW-1185">Reference proteome</keyword>
<evidence type="ECO:0000256" key="3">
    <source>
        <dbReference type="ARBA" id="ARBA00023015"/>
    </source>
</evidence>
<accession>A0A7K5K3L8</accession>
<feature type="compositionally biased region" description="Low complexity" evidence="10">
    <location>
        <begin position="305"/>
        <end position="315"/>
    </location>
</feature>
<evidence type="ECO:0000256" key="2">
    <source>
        <dbReference type="ARBA" id="ARBA00009966"/>
    </source>
</evidence>
<dbReference type="GO" id="GO:0045893">
    <property type="term" value="P:positive regulation of DNA-templated transcription"/>
    <property type="evidence" value="ECO:0007669"/>
    <property type="project" value="InterPro"/>
</dbReference>
<protein>
    <submittedName>
        <fullName evidence="14">HNF1A factor</fullName>
    </submittedName>
</protein>
<dbReference type="InterPro" id="IPR044866">
    <property type="entry name" value="HNF_P1"/>
</dbReference>
<feature type="region of interest" description="Disordered" evidence="10">
    <location>
        <begin position="325"/>
        <end position="344"/>
    </location>
</feature>
<feature type="domain" description="HNF-p1" evidence="13">
    <location>
        <begin position="1"/>
        <end position="32"/>
    </location>
</feature>
<dbReference type="InterPro" id="IPR006898">
    <property type="entry name" value="HNF1a_C"/>
</dbReference>
<evidence type="ECO:0000256" key="8">
    <source>
        <dbReference type="ARBA" id="ARBA00023242"/>
    </source>
</evidence>
<evidence type="ECO:0000256" key="7">
    <source>
        <dbReference type="ARBA" id="ARBA00023163"/>
    </source>
</evidence>
<dbReference type="Pfam" id="PF04814">
    <property type="entry name" value="HNF-1_N"/>
    <property type="match status" value="1"/>
</dbReference>
<evidence type="ECO:0000313" key="14">
    <source>
        <dbReference type="EMBL" id="NWT00798.1"/>
    </source>
</evidence>
<evidence type="ECO:0000259" key="13">
    <source>
        <dbReference type="PROSITE" id="PS51937"/>
    </source>
</evidence>
<dbReference type="PROSITE" id="PS50071">
    <property type="entry name" value="HOMEOBOX_2"/>
    <property type="match status" value="1"/>
</dbReference>
<comment type="caution">
    <text evidence="14">The sequence shown here is derived from an EMBL/GenBank/DDBJ whole genome shotgun (WGS) entry which is preliminary data.</text>
</comment>
<dbReference type="InterPro" id="IPR006899">
    <property type="entry name" value="HNF-1_N"/>
</dbReference>
<keyword evidence="4 9" id="KW-0238">DNA-binding</keyword>
<dbReference type="InterPro" id="IPR023219">
    <property type="entry name" value="HNF1_dimer_N_dom_sf"/>
</dbReference>
<keyword evidence="6" id="KW-0010">Activator</keyword>
<dbReference type="InterPro" id="IPR010982">
    <property type="entry name" value="Lambda_DNA-bd_dom_sf"/>
</dbReference>
<dbReference type="PANTHER" id="PTHR11568">
    <property type="entry name" value="HEPATOCYTE NUCLEAR FACTOR 1"/>
    <property type="match status" value="1"/>
</dbReference>
<gene>
    <name evidence="14" type="primary">Hnf1a</name>
    <name evidence="14" type="ORF">MIOMAC_R07587</name>
</gene>
<reference evidence="14 15" key="1">
    <citation type="submission" date="2019-09" db="EMBL/GenBank/DDBJ databases">
        <title>Bird 10,000 Genomes (B10K) Project - Family phase.</title>
        <authorList>
            <person name="Zhang G."/>
        </authorList>
    </citation>
    <scope>NUCLEOTIDE SEQUENCE [LARGE SCALE GENOMIC DNA]</scope>
    <source>
        <strain evidence="14">B10K-DU-003-16</strain>
        <tissue evidence="14">Mixed tissue sample</tissue>
    </source>
</reference>
<dbReference type="GO" id="GO:0001889">
    <property type="term" value="P:liver development"/>
    <property type="evidence" value="ECO:0007669"/>
    <property type="project" value="InterPro"/>
</dbReference>
<dbReference type="AlphaFoldDB" id="A0A7K5K3L8"/>
<dbReference type="PANTHER" id="PTHR11568:SF4">
    <property type="entry name" value="HEPATOCYTE NUCLEAR FACTOR 1-ALPHA"/>
    <property type="match status" value="1"/>
</dbReference>
<feature type="region of interest" description="Disordered" evidence="10">
    <location>
        <begin position="51"/>
        <end position="82"/>
    </location>
</feature>
<evidence type="ECO:0000256" key="9">
    <source>
        <dbReference type="PROSITE-ProRule" id="PRU00108"/>
    </source>
</evidence>
<evidence type="ECO:0000259" key="11">
    <source>
        <dbReference type="PROSITE" id="PS50071"/>
    </source>
</evidence>
<dbReference type="InterPro" id="IPR039066">
    <property type="entry name" value="HNF-1"/>
</dbReference>
<evidence type="ECO:0000259" key="12">
    <source>
        <dbReference type="PROSITE" id="PS51936"/>
    </source>
</evidence>
<sequence length="634" mass="69049">MVSKLSHLQVELLGALLESGLTKETLIKALSEVEPYGLQSESQRAINALQTEKGEPCPDIPNLPNGIGESRLSEDETSDDGEEFTPPIMKELENLSPEEAAHQKAVVERLLQEDPWRVAKMVKSYLQQHNIPQREVVDTTGLNQSHLSQHLNKGTPMKTQKRAALYTWYVRKQREVAQQFTHAGQGILTEEPMGDDLPTKKGRRNRFKWGPASQQILFQAYERQKNPSKEEREALVEECNRAECIQRGVSPSQAQGLGSNLVTEVRVYNWFANRRKEEAFRHKLAMDTFSGPQPTSGPSLTPHNSSSLQPPAALSPTKVHGVRYNQQPASEAESSSSNPHGNSSMVTTQTILHQVSPPGLEPSQNLLSTDTKLVSAPGGTLPPVSTLTALHSLEQSPHALSQQTQNLIMASLPGVMAIGAGETPSLAPAFTNTGASTLVIGLASTQPQSVPVINSMGSSLTTLQPVQFSQQLHPSYQQPLMQQVQSHINQSPFMATMAQIQNPHALYGPKSEVAQYTHTGLLPQTMVITDTANLSALTNLTPTKQAFTPDSETHTESGMHTPVSQAPTIHLQNQDTTIQHLQPGPRLSSSPVVSSSSLVLYQSSDPANSHSQLLPSTHNVIETFISTQMASSSQ</sequence>
<dbReference type="GO" id="GO:0000981">
    <property type="term" value="F:DNA-binding transcription factor activity, RNA polymerase II-specific"/>
    <property type="evidence" value="ECO:0007669"/>
    <property type="project" value="TreeGrafter"/>
</dbReference>
<comment type="similarity">
    <text evidence="2">Belongs to the HNF1 homeobox family.</text>
</comment>
<dbReference type="GO" id="GO:0031016">
    <property type="term" value="P:pancreas development"/>
    <property type="evidence" value="ECO:0007669"/>
    <property type="project" value="InterPro"/>
</dbReference>
<dbReference type="Pfam" id="PF04813">
    <property type="entry name" value="HNF-1A_C"/>
    <property type="match status" value="1"/>
</dbReference>
<comment type="subcellular location">
    <subcellularLocation>
        <location evidence="1 9">Nucleus</location>
    </subcellularLocation>
</comment>
<dbReference type="FunFam" id="1.10.10.60:FF:000043">
    <property type="entry name" value="Hepatocyte nuclear factor 1-beta"/>
    <property type="match status" value="1"/>
</dbReference>
<dbReference type="InterPro" id="IPR001356">
    <property type="entry name" value="HD"/>
</dbReference>
<organism evidence="14 15">
    <name type="scientific">Mionectes macconnelli</name>
    <name type="common">McConnell's flycatcher</name>
    <dbReference type="NCBI Taxonomy" id="254557"/>
    <lineage>
        <taxon>Eukaryota</taxon>
        <taxon>Metazoa</taxon>
        <taxon>Chordata</taxon>
        <taxon>Craniata</taxon>
        <taxon>Vertebrata</taxon>
        <taxon>Euteleostomi</taxon>
        <taxon>Archelosauria</taxon>
        <taxon>Archosauria</taxon>
        <taxon>Dinosauria</taxon>
        <taxon>Saurischia</taxon>
        <taxon>Theropoda</taxon>
        <taxon>Coelurosauria</taxon>
        <taxon>Aves</taxon>
        <taxon>Neognathae</taxon>
        <taxon>Neoaves</taxon>
        <taxon>Telluraves</taxon>
        <taxon>Australaves</taxon>
        <taxon>Passeriformes</taxon>
        <taxon>Tyrannidae</taxon>
        <taxon>Mionectes</taxon>
    </lineage>
</organism>
<dbReference type="Gene3D" id="1.10.260.40">
    <property type="entry name" value="lambda repressor-like DNA-binding domains"/>
    <property type="match status" value="1"/>
</dbReference>
<dbReference type="SMART" id="SM00389">
    <property type="entry name" value="HOX"/>
    <property type="match status" value="1"/>
</dbReference>
<feature type="DNA-binding region" description="Homeobox" evidence="9">
    <location>
        <begin position="202"/>
        <end position="282"/>
    </location>
</feature>
<evidence type="ECO:0000256" key="10">
    <source>
        <dbReference type="SAM" id="MobiDB-lite"/>
    </source>
</evidence>
<evidence type="ECO:0000256" key="4">
    <source>
        <dbReference type="ARBA" id="ARBA00023125"/>
    </source>
</evidence>
<feature type="domain" description="POU-specific atypical" evidence="12">
    <location>
        <begin position="90"/>
        <end position="185"/>
    </location>
</feature>
<dbReference type="Gene3D" id="1.10.10.60">
    <property type="entry name" value="Homeodomain-like"/>
    <property type="match status" value="1"/>
</dbReference>
<evidence type="ECO:0000256" key="1">
    <source>
        <dbReference type="ARBA" id="ARBA00004123"/>
    </source>
</evidence>
<dbReference type="SUPFAM" id="SSF100957">
    <property type="entry name" value="Dimerization cofactor of HNF-1 alpha"/>
    <property type="match status" value="1"/>
</dbReference>
<dbReference type="InterPro" id="IPR006897">
    <property type="entry name" value="HNF1b_C"/>
</dbReference>
<feature type="region of interest" description="Disordered" evidence="10">
    <location>
        <begin position="287"/>
        <end position="315"/>
    </location>
</feature>
<dbReference type="GO" id="GO:0005634">
    <property type="term" value="C:nucleus"/>
    <property type="evidence" value="ECO:0007669"/>
    <property type="project" value="UniProtKB-SubCell"/>
</dbReference>
<dbReference type="InterPro" id="IPR009057">
    <property type="entry name" value="Homeodomain-like_sf"/>
</dbReference>
<keyword evidence="3" id="KW-0805">Transcription regulation</keyword>
<evidence type="ECO:0000256" key="5">
    <source>
        <dbReference type="ARBA" id="ARBA00023155"/>
    </source>
</evidence>
<feature type="domain" description="Homeobox" evidence="11">
    <location>
        <begin position="200"/>
        <end position="281"/>
    </location>
</feature>
<feature type="compositionally biased region" description="Polar residues" evidence="10">
    <location>
        <begin position="290"/>
        <end position="304"/>
    </location>
</feature>
<dbReference type="SUPFAM" id="SSF46689">
    <property type="entry name" value="Homeodomain-like"/>
    <property type="match status" value="1"/>
</dbReference>
<keyword evidence="5 9" id="KW-0371">Homeobox</keyword>
<dbReference type="PROSITE" id="PS51936">
    <property type="entry name" value="POU_4"/>
    <property type="match status" value="1"/>
</dbReference>
<dbReference type="GO" id="GO:0030073">
    <property type="term" value="P:insulin secretion"/>
    <property type="evidence" value="ECO:0007669"/>
    <property type="project" value="InterPro"/>
</dbReference>
<evidence type="ECO:0000256" key="6">
    <source>
        <dbReference type="ARBA" id="ARBA00023159"/>
    </source>
</evidence>
<dbReference type="SUPFAM" id="SSF47413">
    <property type="entry name" value="lambda repressor-like DNA-binding domains"/>
    <property type="match status" value="1"/>
</dbReference>
<name>A0A7K5K3L8_9TYRA</name>
<dbReference type="GO" id="GO:0000978">
    <property type="term" value="F:RNA polymerase II cis-regulatory region sequence-specific DNA binding"/>
    <property type="evidence" value="ECO:0007669"/>
    <property type="project" value="TreeGrafter"/>
</dbReference>
<dbReference type="EMBL" id="VYZC01000274">
    <property type="protein sequence ID" value="NWT00798.1"/>
    <property type="molecule type" value="Genomic_DNA"/>
</dbReference>
<dbReference type="Proteomes" id="UP000525714">
    <property type="component" value="Unassembled WGS sequence"/>
</dbReference>
<dbReference type="PROSITE" id="PS51937">
    <property type="entry name" value="HNF_P1"/>
    <property type="match status" value="1"/>
</dbReference>
<dbReference type="CDD" id="cd00086">
    <property type="entry name" value="homeodomain"/>
    <property type="match status" value="1"/>
</dbReference>
<dbReference type="InterPro" id="IPR044869">
    <property type="entry name" value="HNF-1_POU"/>
</dbReference>
<evidence type="ECO:0000313" key="15">
    <source>
        <dbReference type="Proteomes" id="UP000525714"/>
    </source>
</evidence>